<reference evidence="1" key="1">
    <citation type="submission" date="2024-03" db="EMBL/GenBank/DDBJ databases">
        <title>Diverse circular DNA viruses in blood, oral, and fecal samples of captive lemurs.</title>
        <authorList>
            <person name="Paietta E.N."/>
            <person name="Kraberger S."/>
            <person name="Lund M.C."/>
            <person name="Custer J.M."/>
            <person name="Vargas K.M."/>
            <person name="Ehmke E.E."/>
            <person name="Yoder A.D."/>
            <person name="Varsani A."/>
        </authorList>
    </citation>
    <scope>NUCLEOTIDE SEQUENCE</scope>
    <source>
        <strain evidence="1">Duke_24FS_3</strain>
    </source>
</reference>
<organism evidence="1">
    <name type="scientific">Dulem virus 36</name>
    <dbReference type="NCBI Taxonomy" id="3145754"/>
    <lineage>
        <taxon>Viruses</taxon>
        <taxon>Duplodnaviria</taxon>
        <taxon>Heunggongvirae</taxon>
        <taxon>Uroviricota</taxon>
        <taxon>Caudoviricetes</taxon>
    </lineage>
</organism>
<accession>A0AAU8B080</accession>
<evidence type="ECO:0000313" key="1">
    <source>
        <dbReference type="EMBL" id="XCD04993.1"/>
    </source>
</evidence>
<sequence>MFNDTGIKREVYGNTNQILFAIQHQVSMGVVVSAAAGTVDASTGKKIVKAGTPLTGNLDKRETAFTKASAGSSTAASDAVGILLHDVDVTIDDNNGTLLLFGFVNTNRIDSTTKAGITDGVKAALPMIKFVAC</sequence>
<dbReference type="EMBL" id="PP511521">
    <property type="protein sequence ID" value="XCD04993.1"/>
    <property type="molecule type" value="Genomic_DNA"/>
</dbReference>
<proteinExistence type="predicted"/>
<name>A0AAU8B080_9CAUD</name>
<protein>
    <submittedName>
        <fullName evidence="1">Head protein</fullName>
    </submittedName>
</protein>